<proteinExistence type="evidence at transcript level"/>
<organism evidence="2">
    <name type="scientific">Glycine max</name>
    <name type="common">Soybean</name>
    <name type="synonym">Glycine hispida</name>
    <dbReference type="NCBI Taxonomy" id="3847"/>
    <lineage>
        <taxon>Eukaryota</taxon>
        <taxon>Viridiplantae</taxon>
        <taxon>Streptophyta</taxon>
        <taxon>Embryophyta</taxon>
        <taxon>Tracheophyta</taxon>
        <taxon>Spermatophyta</taxon>
        <taxon>Magnoliopsida</taxon>
        <taxon>eudicotyledons</taxon>
        <taxon>Gunneridae</taxon>
        <taxon>Pentapetalae</taxon>
        <taxon>rosids</taxon>
        <taxon>fabids</taxon>
        <taxon>Fabales</taxon>
        <taxon>Fabaceae</taxon>
        <taxon>Papilionoideae</taxon>
        <taxon>50 kb inversion clade</taxon>
        <taxon>NPAAA clade</taxon>
        <taxon>indigoferoid/millettioid clade</taxon>
        <taxon>Phaseoleae</taxon>
        <taxon>Glycine</taxon>
        <taxon>Glycine subgen. Soja</taxon>
    </lineage>
</organism>
<dbReference type="EMBL" id="BT098890">
    <property type="protein sequence ID" value="ACU24081.1"/>
    <property type="molecule type" value="mRNA"/>
</dbReference>
<evidence type="ECO:0000256" key="1">
    <source>
        <dbReference type="SAM" id="Phobius"/>
    </source>
</evidence>
<keyword evidence="1" id="KW-0472">Membrane</keyword>
<dbReference type="AlphaFoldDB" id="C6TMD9"/>
<name>C6TMD9_SOYBN</name>
<accession>C6TMD9</accession>
<feature type="transmembrane region" description="Helical" evidence="1">
    <location>
        <begin position="71"/>
        <end position="96"/>
    </location>
</feature>
<feature type="non-terminal residue" evidence="2">
    <location>
        <position position="99"/>
    </location>
</feature>
<feature type="transmembrane region" description="Helical" evidence="1">
    <location>
        <begin position="43"/>
        <end position="65"/>
    </location>
</feature>
<reference evidence="2" key="1">
    <citation type="submission" date="2009-08" db="EMBL/GenBank/DDBJ databases">
        <authorList>
            <person name="Cheung F."/>
            <person name="Xiao Y."/>
            <person name="Chan A."/>
            <person name="Moskal W."/>
            <person name="Town C.D."/>
        </authorList>
    </citation>
    <scope>NUCLEOTIDE SEQUENCE</scope>
</reference>
<evidence type="ECO:0000313" key="2">
    <source>
        <dbReference type="EMBL" id="ACU24081.1"/>
    </source>
</evidence>
<keyword evidence="1" id="KW-1133">Transmembrane helix</keyword>
<keyword evidence="1" id="KW-0812">Transmembrane</keyword>
<protein>
    <submittedName>
        <fullName evidence="2">Uncharacterized protein</fullName>
    </submittedName>
</protein>
<sequence>MSTVLTAMRCLAGSMREPTRNHRSTRKANMYLRRLKLPGKIGSASYCVLLHSMYSIILHVHFTILQRCIHILVICYVFSYQFLCGYLKIIHLFLYINCG</sequence>